<evidence type="ECO:0008006" key="3">
    <source>
        <dbReference type="Google" id="ProtNLM"/>
    </source>
</evidence>
<proteinExistence type="predicted"/>
<dbReference type="KEGG" id="aaut:ACETAC_04660"/>
<evidence type="ECO:0000313" key="1">
    <source>
        <dbReference type="EMBL" id="QSZ28146.1"/>
    </source>
</evidence>
<accession>A0A975AXE1</accession>
<keyword evidence="2" id="KW-1185">Reference proteome</keyword>
<reference evidence="1" key="1">
    <citation type="submission" date="2020-08" db="EMBL/GenBank/DDBJ databases">
        <title>Genomic insights into the carbon and energy metabolism of the first obligate autotrophic acetogenic bacterium Aceticella autotrophica gen. nov., sp. nov.</title>
        <authorList>
            <person name="Toshchakov S.V."/>
            <person name="Elcheninov A.G."/>
            <person name="Kublanov I.V."/>
            <person name="Frolov E.N."/>
            <person name="Lebedinsky A.V."/>
        </authorList>
    </citation>
    <scope>NUCLEOTIDE SEQUENCE</scope>
    <source>
        <strain evidence="1">3443-3Ac</strain>
    </source>
</reference>
<protein>
    <recommendedName>
        <fullName evidence="3">Glutamate decarboxylase</fullName>
    </recommendedName>
</protein>
<dbReference type="Proteomes" id="UP000671913">
    <property type="component" value="Chromosome"/>
</dbReference>
<dbReference type="EMBL" id="CP060096">
    <property type="protein sequence ID" value="QSZ28146.1"/>
    <property type="molecule type" value="Genomic_DNA"/>
</dbReference>
<evidence type="ECO:0000313" key="2">
    <source>
        <dbReference type="Proteomes" id="UP000671913"/>
    </source>
</evidence>
<sequence length="64" mass="7439">MWTVIYMANSLKTAEKVKKIMIKEGFLVRLRIIDKYVDKNGCYEVMVPYSEAIDAQNILIRNGL</sequence>
<name>A0A975AXE1_9THEO</name>
<gene>
    <name evidence="1" type="ORF">ACETAC_04660</name>
</gene>
<organism evidence="1 2">
    <name type="scientific">Aceticella autotrophica</name>
    <dbReference type="NCBI Taxonomy" id="2755338"/>
    <lineage>
        <taxon>Bacteria</taxon>
        <taxon>Bacillati</taxon>
        <taxon>Bacillota</taxon>
        <taxon>Clostridia</taxon>
        <taxon>Thermoanaerobacterales</taxon>
        <taxon>Thermoanaerobacteraceae</taxon>
        <taxon>Aceticella</taxon>
    </lineage>
</organism>
<dbReference type="AlphaFoldDB" id="A0A975AXE1"/>
<dbReference type="RefSeq" id="WP_284680883.1">
    <property type="nucleotide sequence ID" value="NZ_CP060096.1"/>
</dbReference>